<reference evidence="2 3" key="1">
    <citation type="journal article" date="2015" name="Genome Announc.">
        <title>Draft Genome Sequence and Gene Annotation of the Entomopathogenic Fungus Verticillium hemipterigenum.</title>
        <authorList>
            <person name="Horn F."/>
            <person name="Habel A."/>
            <person name="Scharf D.H."/>
            <person name="Dworschak J."/>
            <person name="Brakhage A.A."/>
            <person name="Guthke R."/>
            <person name="Hertweck C."/>
            <person name="Linde J."/>
        </authorList>
    </citation>
    <scope>NUCLEOTIDE SEQUENCE [LARGE SCALE GENOMIC DNA]</scope>
</reference>
<dbReference type="Proteomes" id="UP000039046">
    <property type="component" value="Unassembled WGS sequence"/>
</dbReference>
<feature type="region of interest" description="Disordered" evidence="1">
    <location>
        <begin position="89"/>
        <end position="134"/>
    </location>
</feature>
<feature type="compositionally biased region" description="Polar residues" evidence="1">
    <location>
        <begin position="120"/>
        <end position="129"/>
    </location>
</feature>
<dbReference type="AlphaFoldDB" id="A0A0A1TRN9"/>
<dbReference type="PANTHER" id="PTHR38166:SF1">
    <property type="entry name" value="C2H2-TYPE DOMAIN-CONTAINING PROTEIN"/>
    <property type="match status" value="1"/>
</dbReference>
<feature type="region of interest" description="Disordered" evidence="1">
    <location>
        <begin position="500"/>
        <end position="550"/>
    </location>
</feature>
<feature type="region of interest" description="Disordered" evidence="1">
    <location>
        <begin position="268"/>
        <end position="287"/>
    </location>
</feature>
<evidence type="ECO:0000313" key="2">
    <source>
        <dbReference type="EMBL" id="CEJ94810.1"/>
    </source>
</evidence>
<evidence type="ECO:0000313" key="3">
    <source>
        <dbReference type="Proteomes" id="UP000039046"/>
    </source>
</evidence>
<dbReference type="OrthoDB" id="3521097at2759"/>
<name>A0A0A1TRN9_9HYPO</name>
<dbReference type="EMBL" id="CDHN01000007">
    <property type="protein sequence ID" value="CEJ94810.1"/>
    <property type="molecule type" value="Genomic_DNA"/>
</dbReference>
<proteinExistence type="predicted"/>
<organism evidence="2 3">
    <name type="scientific">[Torrubiella] hemipterigena</name>
    <dbReference type="NCBI Taxonomy" id="1531966"/>
    <lineage>
        <taxon>Eukaryota</taxon>
        <taxon>Fungi</taxon>
        <taxon>Dikarya</taxon>
        <taxon>Ascomycota</taxon>
        <taxon>Pezizomycotina</taxon>
        <taxon>Sordariomycetes</taxon>
        <taxon>Hypocreomycetidae</taxon>
        <taxon>Hypocreales</taxon>
        <taxon>Clavicipitaceae</taxon>
        <taxon>Clavicipitaceae incertae sedis</taxon>
        <taxon>'Torrubiella' clade</taxon>
    </lineage>
</organism>
<dbReference type="PANTHER" id="PTHR38166">
    <property type="entry name" value="C2H2-TYPE DOMAIN-CONTAINING PROTEIN-RELATED"/>
    <property type="match status" value="1"/>
</dbReference>
<sequence>MPRKNNSATETKDIPLSIEMGQNETKSYYKASISGIKPSVPASNWGWPATNADASLSDVPPPTMTLFLAMFLRRFSTFNSKRESIPIARSSLRKNTPSGKEVKRGGLIQQVGRKEDRSSEPYTITSSNSEDCHMGTDSVNSFHAAEAPINPTKPRYGPANASRYLVQTRDSPRKDAESVDHIVPDIHDMLQDETSDISSDEDTGTEALCIEYPGSVPLQPGSFDPFRSTQRRLDDREWEEFMSGFKRTSFTKCPGSTLASEETTLSTLATKGPSNKRPYPAVGHKGQLNHIPYQDKRHRRSYIDRAAHGRASSKLFACPFCKWKPLLYTKCQGPLLRAVHRVKQHLRRRHLVPIHCQSCNTVFKTQSELGVHARQRPPCEVQEPISWEGLTAKQFEQLGKRGDTTKSEEDQWYDVFKMLFPGYPLPDSPYINSLHSEQLIKLEGFVKDEWPKLFDELADVHIPPALMKEKGMMRSVTDNILQHAISILFKRFDQTSSMEIATSPSSGKDILRDSSVMSESQAPTSTEWPSSESLSQSQVTDTTTSDIPAPVPALQSSVLWPSTYNRTPIDSDQSTLSLNTIATVQDDLWEYPIEPVMKQPVLTNQTQPLTEQYPSFPNTAEQPPALDDIDAFVSYLATLPNDEYDRYLTEVTTLGGFT</sequence>
<feature type="compositionally biased region" description="Low complexity" evidence="1">
    <location>
        <begin position="533"/>
        <end position="546"/>
    </location>
</feature>
<gene>
    <name evidence="2" type="ORF">VHEMI10320</name>
</gene>
<evidence type="ECO:0008006" key="4">
    <source>
        <dbReference type="Google" id="ProtNLM"/>
    </source>
</evidence>
<feature type="compositionally biased region" description="Polar residues" evidence="1">
    <location>
        <begin position="515"/>
        <end position="532"/>
    </location>
</feature>
<dbReference type="HOGENOM" id="CLU_027448_0_0_1"/>
<evidence type="ECO:0000256" key="1">
    <source>
        <dbReference type="SAM" id="MobiDB-lite"/>
    </source>
</evidence>
<accession>A0A0A1TRN9</accession>
<dbReference type="STRING" id="1531966.A0A0A1TRN9"/>
<keyword evidence="3" id="KW-1185">Reference proteome</keyword>
<protein>
    <recommendedName>
        <fullName evidence="4">C2H2-type domain-containing protein</fullName>
    </recommendedName>
</protein>